<evidence type="ECO:0000313" key="3">
    <source>
        <dbReference type="EMBL" id="KAJ8271657.1"/>
    </source>
</evidence>
<protein>
    <recommendedName>
        <fullName evidence="5">Centlein</fullName>
    </recommendedName>
</protein>
<gene>
    <name evidence="3" type="ORF">COCON_G00105160</name>
</gene>
<keyword evidence="4" id="KW-1185">Reference proteome</keyword>
<feature type="coiled-coil region" evidence="1">
    <location>
        <begin position="2"/>
        <end position="29"/>
    </location>
</feature>
<feature type="compositionally biased region" description="Polar residues" evidence="2">
    <location>
        <begin position="742"/>
        <end position="769"/>
    </location>
</feature>
<dbReference type="AlphaFoldDB" id="A0A9Q1DIH2"/>
<evidence type="ECO:0000256" key="2">
    <source>
        <dbReference type="SAM" id="MobiDB-lite"/>
    </source>
</evidence>
<evidence type="ECO:0000256" key="1">
    <source>
        <dbReference type="SAM" id="Coils"/>
    </source>
</evidence>
<feature type="compositionally biased region" description="Polar residues" evidence="2">
    <location>
        <begin position="362"/>
        <end position="377"/>
    </location>
</feature>
<proteinExistence type="predicted"/>
<dbReference type="PANTHER" id="PTHR18957:SF0">
    <property type="entry name" value="CENTLEIN"/>
    <property type="match status" value="1"/>
</dbReference>
<evidence type="ECO:0000313" key="4">
    <source>
        <dbReference type="Proteomes" id="UP001152803"/>
    </source>
</evidence>
<accession>A0A9Q1DIH2</accession>
<reference evidence="3" key="1">
    <citation type="journal article" date="2023" name="Science">
        <title>Genome structures resolve the early diversification of teleost fishes.</title>
        <authorList>
            <person name="Parey E."/>
            <person name="Louis A."/>
            <person name="Montfort J."/>
            <person name="Bouchez O."/>
            <person name="Roques C."/>
            <person name="Iampietro C."/>
            <person name="Lluch J."/>
            <person name="Castinel A."/>
            <person name="Donnadieu C."/>
            <person name="Desvignes T."/>
            <person name="Floi Bucao C."/>
            <person name="Jouanno E."/>
            <person name="Wen M."/>
            <person name="Mejri S."/>
            <person name="Dirks R."/>
            <person name="Jansen H."/>
            <person name="Henkel C."/>
            <person name="Chen W.J."/>
            <person name="Zahm M."/>
            <person name="Cabau C."/>
            <person name="Klopp C."/>
            <person name="Thompson A.W."/>
            <person name="Robinson-Rechavi M."/>
            <person name="Braasch I."/>
            <person name="Lecointre G."/>
            <person name="Bobe J."/>
            <person name="Postlethwait J.H."/>
            <person name="Berthelot C."/>
            <person name="Roest Crollius H."/>
            <person name="Guiguen Y."/>
        </authorList>
    </citation>
    <scope>NUCLEOTIDE SEQUENCE</scope>
    <source>
        <strain evidence="3">Concon-B</strain>
    </source>
</reference>
<name>A0A9Q1DIH2_CONCO</name>
<keyword evidence="1" id="KW-0175">Coiled coil</keyword>
<feature type="compositionally biased region" description="Basic and acidic residues" evidence="2">
    <location>
        <begin position="771"/>
        <end position="787"/>
    </location>
</feature>
<organism evidence="3 4">
    <name type="scientific">Conger conger</name>
    <name type="common">Conger eel</name>
    <name type="synonym">Muraena conger</name>
    <dbReference type="NCBI Taxonomy" id="82655"/>
    <lineage>
        <taxon>Eukaryota</taxon>
        <taxon>Metazoa</taxon>
        <taxon>Chordata</taxon>
        <taxon>Craniata</taxon>
        <taxon>Vertebrata</taxon>
        <taxon>Euteleostomi</taxon>
        <taxon>Actinopterygii</taxon>
        <taxon>Neopterygii</taxon>
        <taxon>Teleostei</taxon>
        <taxon>Anguilliformes</taxon>
        <taxon>Congridae</taxon>
        <taxon>Conger</taxon>
    </lineage>
</organism>
<comment type="caution">
    <text evidence="3">The sequence shown here is derived from an EMBL/GenBank/DDBJ whole genome shotgun (WGS) entry which is preliminary data.</text>
</comment>
<dbReference type="EMBL" id="JAFJMO010000007">
    <property type="protein sequence ID" value="KAJ8271657.1"/>
    <property type="molecule type" value="Genomic_DNA"/>
</dbReference>
<dbReference type="GO" id="GO:0005813">
    <property type="term" value="C:centrosome"/>
    <property type="evidence" value="ECO:0007669"/>
    <property type="project" value="TreeGrafter"/>
</dbReference>
<dbReference type="GO" id="GO:0005814">
    <property type="term" value="C:centriole"/>
    <property type="evidence" value="ECO:0007669"/>
    <property type="project" value="TreeGrafter"/>
</dbReference>
<dbReference type="Proteomes" id="UP001152803">
    <property type="component" value="Unassembled WGS sequence"/>
</dbReference>
<feature type="region of interest" description="Disordered" evidence="2">
    <location>
        <begin position="362"/>
        <end position="383"/>
    </location>
</feature>
<dbReference type="InterPro" id="IPR038810">
    <property type="entry name" value="CNTLN"/>
</dbReference>
<feature type="coiled-coil region" evidence="1">
    <location>
        <begin position="80"/>
        <end position="279"/>
    </location>
</feature>
<feature type="coiled-coil region" evidence="1">
    <location>
        <begin position="552"/>
        <end position="671"/>
    </location>
</feature>
<evidence type="ECO:0008006" key="5">
    <source>
        <dbReference type="Google" id="ProtNLM"/>
    </source>
</evidence>
<feature type="coiled-coil region" evidence="1">
    <location>
        <begin position="479"/>
        <end position="527"/>
    </location>
</feature>
<feature type="compositionally biased region" description="Basic and acidic residues" evidence="2">
    <location>
        <begin position="438"/>
        <end position="448"/>
    </location>
</feature>
<dbReference type="OrthoDB" id="10011458at2759"/>
<sequence>MAAKDSHRILLLEEEVRNLSEELIQCQADKEFVWSLWKRLQVANPDLTQAVSLVVEREKQKGEAKDRKVLEILQVKDYKIQELEQRVTAQLQEMNSLSQRARSTEEDHAVMKKDMAALRQKLKEKGQELKACQEERRRREAEQQGVVRELQEGKAGLDTRCACMQSDLEKLLEQAEQWAQEKTAVHATALAFEGELKEVKQQAADLQERCSSLTAQLSSRDQELEQMDEHVTRLKQDQQQLQALYTQSVEHAGDQAQLIKQLEELNLDTQRVLRTQEAAHCADSASYQRLYSDLNESFQALKASEAQLRQAQISMTTQLCQKDQEILHLQTRLQLQVATATVACSPVRQSNYRPPETNLRISQGASVQRSRSLSPGSASGGRMGPFAALKRAEARVQDLEDLLRLKTEENAELKLAHENRQERLQALQDNYKTVREQLKQAEESQDHPRARKQRAQPWELRHENSDGVWNELAYFKRLTKNLSTEKTNLEEEVDVLRVQAAVDRVAVQEMRMCLQQEREELLQKEAEGAGVTCCSSPKTASLGGTADNALQVEQLQKQAWSLEKEVELLQQTNQELSDARERLQKRAWSLENEAESLRAANGELSEAREQLQTAMLRLRSQAAARQQADRAWQQGVVQELEGQLGACRRQLAQVKRDGARVRQQLQRARQELGLLRAARDYSLSRAPKAHGNAAIASASFRGSSQPRPPRCRGRTRPTSPRANKDGWEDISAESDSGEEYTDSLNSPLPVRTQTPCDRQSRGSSPSQHALQARDVKDARPEAGRDTEPGNVQVQRGWRGRRRRGGLSRALQQRIGSLQQQVTVLQAARKAASSSAQELQLAQDRMTSQLSALTQKLNASKQLSQVPTLQWRSQHRTI</sequence>
<feature type="region of interest" description="Disordered" evidence="2">
    <location>
        <begin position="438"/>
        <end position="457"/>
    </location>
</feature>
<dbReference type="PANTHER" id="PTHR18957">
    <property type="entry name" value="CENTLEIN"/>
    <property type="match status" value="1"/>
</dbReference>
<dbReference type="GO" id="GO:0010457">
    <property type="term" value="P:centriole-centriole cohesion"/>
    <property type="evidence" value="ECO:0007669"/>
    <property type="project" value="TreeGrafter"/>
</dbReference>
<feature type="compositionally biased region" description="Acidic residues" evidence="2">
    <location>
        <begin position="728"/>
        <end position="741"/>
    </location>
</feature>
<feature type="region of interest" description="Disordered" evidence="2">
    <location>
        <begin position="692"/>
        <end position="808"/>
    </location>
</feature>